<organism evidence="1 2">
    <name type="scientific">Alteripontixanthobacter maritimus</name>
    <dbReference type="NCBI Taxonomy" id="2161824"/>
    <lineage>
        <taxon>Bacteria</taxon>
        <taxon>Pseudomonadati</taxon>
        <taxon>Pseudomonadota</taxon>
        <taxon>Alphaproteobacteria</taxon>
        <taxon>Sphingomonadales</taxon>
        <taxon>Erythrobacteraceae</taxon>
        <taxon>Alteripontixanthobacter</taxon>
    </lineage>
</organism>
<reference evidence="1 2" key="1">
    <citation type="submission" date="2018-04" db="EMBL/GenBank/DDBJ databases">
        <title>Altererythrobacter sp. HME9302 genome sequencing and assembly.</title>
        <authorList>
            <person name="Kang H."/>
            <person name="Kim H."/>
            <person name="Joh K."/>
        </authorList>
    </citation>
    <scope>NUCLEOTIDE SEQUENCE [LARGE SCALE GENOMIC DNA]</scope>
    <source>
        <strain evidence="1 2">HME9302</strain>
    </source>
</reference>
<dbReference type="EMBL" id="QBKA01000002">
    <property type="protein sequence ID" value="RDC61236.1"/>
    <property type="molecule type" value="Genomic_DNA"/>
</dbReference>
<name>A0A369QDD2_9SPHN</name>
<gene>
    <name evidence="1" type="ORF">HME9302_02456</name>
</gene>
<protein>
    <submittedName>
        <fullName evidence="1">Uncharacterized protein</fullName>
    </submittedName>
</protein>
<evidence type="ECO:0000313" key="2">
    <source>
        <dbReference type="Proteomes" id="UP000253727"/>
    </source>
</evidence>
<keyword evidence="2" id="KW-1185">Reference proteome</keyword>
<sequence>MTSFLKSEVTRLVAAGFTIGTAFSIIQMDSAARSEIAPAILGAVLGLAGL</sequence>
<accession>A0A369QDD2</accession>
<dbReference type="AlphaFoldDB" id="A0A369QDD2"/>
<dbReference type="RefSeq" id="WP_181815767.1">
    <property type="nucleotide sequence ID" value="NZ_QBKA01000002.1"/>
</dbReference>
<evidence type="ECO:0000313" key="1">
    <source>
        <dbReference type="EMBL" id="RDC61236.1"/>
    </source>
</evidence>
<proteinExistence type="predicted"/>
<comment type="caution">
    <text evidence="1">The sequence shown here is derived from an EMBL/GenBank/DDBJ whole genome shotgun (WGS) entry which is preliminary data.</text>
</comment>
<dbReference type="Proteomes" id="UP000253727">
    <property type="component" value="Unassembled WGS sequence"/>
</dbReference>